<evidence type="ECO:0000256" key="1">
    <source>
        <dbReference type="ARBA" id="ARBA00000654"/>
    </source>
</evidence>
<dbReference type="EMBL" id="SJPW01000002">
    <property type="protein sequence ID" value="TWU59220.1"/>
    <property type="molecule type" value="Genomic_DNA"/>
</dbReference>
<dbReference type="Gene3D" id="3.20.20.70">
    <property type="entry name" value="Aldolase class I"/>
    <property type="match status" value="1"/>
</dbReference>
<proteinExistence type="inferred from homology"/>
<dbReference type="PANTHER" id="PTHR30246:SF1">
    <property type="entry name" value="2-DEHYDRO-3-DEOXY-6-PHOSPHOGALACTONATE ALDOLASE-RELATED"/>
    <property type="match status" value="1"/>
</dbReference>
<comment type="caution">
    <text evidence="9">The sequence shown here is derived from an EMBL/GenBank/DDBJ whole genome shotgun (WGS) entry which is preliminary data.</text>
</comment>
<evidence type="ECO:0000256" key="2">
    <source>
        <dbReference type="ARBA" id="ARBA00004736"/>
    </source>
</evidence>
<dbReference type="Pfam" id="PF01081">
    <property type="entry name" value="Aldolase"/>
    <property type="match status" value="1"/>
</dbReference>
<dbReference type="NCBIfam" id="NF004325">
    <property type="entry name" value="PRK05718.1"/>
    <property type="match status" value="1"/>
</dbReference>
<evidence type="ECO:0000313" key="9">
    <source>
        <dbReference type="EMBL" id="TWU59220.1"/>
    </source>
</evidence>
<protein>
    <recommendedName>
        <fullName evidence="5">2-dehydro-3-deoxy-phosphogluconate aldolase</fullName>
        <ecNumber evidence="5">4.1.2.14</ecNumber>
    </recommendedName>
</protein>
<comment type="similarity">
    <text evidence="3">Belongs to the KHG/KDPG aldolase family.</text>
</comment>
<comment type="pathway">
    <text evidence="2">Carbohydrate acid metabolism; 2-dehydro-3-deoxy-D-gluconate degradation; D-glyceraldehyde 3-phosphate and pyruvate from 2-dehydro-3-deoxy-D-gluconate: step 2/2.</text>
</comment>
<evidence type="ECO:0000256" key="7">
    <source>
        <dbReference type="ARBA" id="ARBA00023270"/>
    </source>
</evidence>
<dbReference type="NCBIfam" id="TIGR01182">
    <property type="entry name" value="eda"/>
    <property type="match status" value="1"/>
</dbReference>
<dbReference type="EC" id="4.1.2.14" evidence="5"/>
<dbReference type="InterPro" id="IPR031338">
    <property type="entry name" value="KDPG/KHG_AS_2"/>
</dbReference>
<name>A0A5C6FFA5_9BACT</name>
<accession>A0A5C6FFA5</accession>
<dbReference type="RefSeq" id="WP_246114381.1">
    <property type="nucleotide sequence ID" value="NZ_SJPW01000002.1"/>
</dbReference>
<keyword evidence="8" id="KW-0119">Carbohydrate metabolism</keyword>
<organism evidence="9 10">
    <name type="scientific">Rubripirellula tenax</name>
    <dbReference type="NCBI Taxonomy" id="2528015"/>
    <lineage>
        <taxon>Bacteria</taxon>
        <taxon>Pseudomonadati</taxon>
        <taxon>Planctomycetota</taxon>
        <taxon>Planctomycetia</taxon>
        <taxon>Pirellulales</taxon>
        <taxon>Pirellulaceae</taxon>
        <taxon>Rubripirellula</taxon>
    </lineage>
</organism>
<evidence type="ECO:0000256" key="5">
    <source>
        <dbReference type="ARBA" id="ARBA00013063"/>
    </source>
</evidence>
<evidence type="ECO:0000256" key="4">
    <source>
        <dbReference type="ARBA" id="ARBA00011233"/>
    </source>
</evidence>
<dbReference type="GO" id="GO:0008675">
    <property type="term" value="F:2-dehydro-3-deoxy-phosphogluconate aldolase activity"/>
    <property type="evidence" value="ECO:0007669"/>
    <property type="project" value="UniProtKB-EC"/>
</dbReference>
<dbReference type="CDD" id="cd00452">
    <property type="entry name" value="KDPG_aldolase"/>
    <property type="match status" value="1"/>
</dbReference>
<evidence type="ECO:0000313" key="10">
    <source>
        <dbReference type="Proteomes" id="UP000318288"/>
    </source>
</evidence>
<sequence>MIEKIQSLRIVPVVAIESADDAGPLADALAGGGLPIAEITLRTDAGLAAISSLADRAGFLVGAGTVHSVDQAKQVADAGAKFVVAPGFNPKTVQWCLDNAMPIFPGVSSPTDLETAMEFGLKIVKFFPAEQIGGARMLKALQGPYGDMRFIPTGGIGLDNLSSYLALPSVVACGGSWMVKPELLRDGKFDEVKRLTSEAVALASK</sequence>
<comment type="catalytic activity">
    <reaction evidence="1">
        <text>2-dehydro-3-deoxy-6-phospho-D-gluconate = D-glyceraldehyde 3-phosphate + pyruvate</text>
        <dbReference type="Rhea" id="RHEA:17089"/>
        <dbReference type="ChEBI" id="CHEBI:15361"/>
        <dbReference type="ChEBI" id="CHEBI:57569"/>
        <dbReference type="ChEBI" id="CHEBI:59776"/>
        <dbReference type="EC" id="4.1.2.14"/>
    </reaction>
</comment>
<dbReference type="Proteomes" id="UP000318288">
    <property type="component" value="Unassembled WGS sequence"/>
</dbReference>
<dbReference type="PROSITE" id="PS00160">
    <property type="entry name" value="ALDOLASE_KDPG_KHG_2"/>
    <property type="match status" value="1"/>
</dbReference>
<keyword evidence="10" id="KW-1185">Reference proteome</keyword>
<keyword evidence="7" id="KW-0704">Schiff base</keyword>
<dbReference type="AlphaFoldDB" id="A0A5C6FFA5"/>
<dbReference type="InterPro" id="IPR031337">
    <property type="entry name" value="KDPG/KHG_AS_1"/>
</dbReference>
<evidence type="ECO:0000256" key="8">
    <source>
        <dbReference type="ARBA" id="ARBA00023277"/>
    </source>
</evidence>
<reference evidence="9 10" key="1">
    <citation type="submission" date="2019-02" db="EMBL/GenBank/DDBJ databases">
        <title>Deep-cultivation of Planctomycetes and their phenomic and genomic characterization uncovers novel biology.</title>
        <authorList>
            <person name="Wiegand S."/>
            <person name="Jogler M."/>
            <person name="Boedeker C."/>
            <person name="Pinto D."/>
            <person name="Vollmers J."/>
            <person name="Rivas-Marin E."/>
            <person name="Kohn T."/>
            <person name="Peeters S.H."/>
            <person name="Heuer A."/>
            <person name="Rast P."/>
            <person name="Oberbeckmann S."/>
            <person name="Bunk B."/>
            <person name="Jeske O."/>
            <person name="Meyerdierks A."/>
            <person name="Storesund J.E."/>
            <person name="Kallscheuer N."/>
            <person name="Luecker S."/>
            <person name="Lage O.M."/>
            <person name="Pohl T."/>
            <person name="Merkel B.J."/>
            <person name="Hornburger P."/>
            <person name="Mueller R.-W."/>
            <person name="Bruemmer F."/>
            <person name="Labrenz M."/>
            <person name="Spormann A.M."/>
            <person name="Op Den Camp H."/>
            <person name="Overmann J."/>
            <person name="Amann R."/>
            <person name="Jetten M.S.M."/>
            <person name="Mascher T."/>
            <person name="Medema M.H."/>
            <person name="Devos D.P."/>
            <person name="Kaster A.-K."/>
            <person name="Ovreas L."/>
            <person name="Rohde M."/>
            <person name="Galperin M.Y."/>
            <person name="Jogler C."/>
        </authorList>
    </citation>
    <scope>NUCLEOTIDE SEQUENCE [LARGE SCALE GENOMIC DNA]</scope>
    <source>
        <strain evidence="9 10">Poly51</strain>
    </source>
</reference>
<dbReference type="InterPro" id="IPR000887">
    <property type="entry name" value="Aldlse_KDPG_KHG"/>
</dbReference>
<dbReference type="PROSITE" id="PS00159">
    <property type="entry name" value="ALDOLASE_KDPG_KHG_1"/>
    <property type="match status" value="1"/>
</dbReference>
<comment type="subunit">
    <text evidence="4">Homotrimer.</text>
</comment>
<dbReference type="SUPFAM" id="SSF51569">
    <property type="entry name" value="Aldolase"/>
    <property type="match status" value="1"/>
</dbReference>
<gene>
    <name evidence="9" type="primary">eda_2</name>
    <name evidence="9" type="ORF">Poly51_20060</name>
</gene>
<evidence type="ECO:0000256" key="3">
    <source>
        <dbReference type="ARBA" id="ARBA00006906"/>
    </source>
</evidence>
<dbReference type="InterPro" id="IPR013785">
    <property type="entry name" value="Aldolase_TIM"/>
</dbReference>
<evidence type="ECO:0000256" key="6">
    <source>
        <dbReference type="ARBA" id="ARBA00023239"/>
    </source>
</evidence>
<keyword evidence="6" id="KW-0456">Lyase</keyword>
<dbReference type="PANTHER" id="PTHR30246">
    <property type="entry name" value="2-KETO-3-DEOXY-6-PHOSPHOGLUCONATE ALDOLASE"/>
    <property type="match status" value="1"/>
</dbReference>